<dbReference type="KEGG" id="bsol:FSW04_17215"/>
<gene>
    <name evidence="1" type="ORF">FSW04_17215</name>
</gene>
<evidence type="ECO:0000313" key="2">
    <source>
        <dbReference type="Proteomes" id="UP000321805"/>
    </source>
</evidence>
<dbReference type="Gene3D" id="3.40.50.300">
    <property type="entry name" value="P-loop containing nucleotide triphosphate hydrolases"/>
    <property type="match status" value="1"/>
</dbReference>
<dbReference type="SUPFAM" id="SSF53795">
    <property type="entry name" value="PEP carboxykinase-like"/>
    <property type="match status" value="1"/>
</dbReference>
<sequence>MPERPDVDYNLHGLAGVRLIDADPRDVAAVDRQLGPIRGAVDGPPDLIVRFVDRLEVRGKITLLGLDDAGFTDDAFLILRSKHKARARVQLPLEQIGTPGAEIVCERGLPAVPLLIACLNLSVLGRGALPLHAAAFVHRGVGVVVTGWSKGGKTEAVLAFMSQGAQFAGDEWIYVEPSGERVHGIPEPMRIWDWNLRQLPALGERVARGDRAKLAALRTAGSLARGRRGRRVGTLLERQRHIDVPPERLFDDAAVLLTAPFDRLMLVASCEGPETTARPIDPAEVADRMAASLDYEREPLAAAYAQFRFAFPGRRNALLEDAGRREQALLHQVFAGKPAFAVDHPYPVDLARLYDAMDPLC</sequence>
<dbReference type="EMBL" id="CP042430">
    <property type="protein sequence ID" value="QEC49145.1"/>
    <property type="molecule type" value="Genomic_DNA"/>
</dbReference>
<evidence type="ECO:0000313" key="1">
    <source>
        <dbReference type="EMBL" id="QEC49145.1"/>
    </source>
</evidence>
<reference evidence="1 2" key="1">
    <citation type="journal article" date="2018" name="J. Microbiol.">
        <title>Baekduia soli gen. nov., sp. nov., a novel bacterium isolated from the soil of Baekdu Mountain and proposal of a novel family name, Baekduiaceae fam. nov.</title>
        <authorList>
            <person name="An D.S."/>
            <person name="Siddiqi M.Z."/>
            <person name="Kim K.H."/>
            <person name="Yu H.S."/>
            <person name="Im W.T."/>
        </authorList>
    </citation>
    <scope>NUCLEOTIDE SEQUENCE [LARGE SCALE GENOMIC DNA]</scope>
    <source>
        <strain evidence="1 2">BR7-21</strain>
    </source>
</reference>
<protein>
    <submittedName>
        <fullName evidence="1">Uncharacterized protein</fullName>
    </submittedName>
</protein>
<keyword evidence="2" id="KW-1185">Reference proteome</keyword>
<dbReference type="OrthoDB" id="5173190at2"/>
<dbReference type="Proteomes" id="UP000321805">
    <property type="component" value="Chromosome"/>
</dbReference>
<dbReference type="AlphaFoldDB" id="A0A5B8U872"/>
<organism evidence="1 2">
    <name type="scientific">Baekduia soli</name>
    <dbReference type="NCBI Taxonomy" id="496014"/>
    <lineage>
        <taxon>Bacteria</taxon>
        <taxon>Bacillati</taxon>
        <taxon>Actinomycetota</taxon>
        <taxon>Thermoleophilia</taxon>
        <taxon>Solirubrobacterales</taxon>
        <taxon>Baekduiaceae</taxon>
        <taxon>Baekduia</taxon>
    </lineage>
</organism>
<dbReference type="InterPro" id="IPR027417">
    <property type="entry name" value="P-loop_NTPase"/>
</dbReference>
<dbReference type="RefSeq" id="WP_146921480.1">
    <property type="nucleotide sequence ID" value="NZ_CP042430.1"/>
</dbReference>
<proteinExistence type="predicted"/>
<name>A0A5B8U872_9ACTN</name>
<accession>A0A5B8U872</accession>